<organism evidence="1">
    <name type="scientific">gut metagenome</name>
    <dbReference type="NCBI Taxonomy" id="749906"/>
    <lineage>
        <taxon>unclassified sequences</taxon>
        <taxon>metagenomes</taxon>
        <taxon>organismal metagenomes</taxon>
    </lineage>
</organism>
<protein>
    <submittedName>
        <fullName evidence="1">Uncharacterized protein</fullName>
    </submittedName>
</protein>
<name>J9FX17_9ZZZZ</name>
<gene>
    <name evidence="1" type="ORF">EVA_12833</name>
</gene>
<accession>J9FX17</accession>
<reference evidence="1" key="1">
    <citation type="journal article" date="2012" name="PLoS ONE">
        <title>Gene sets for utilization of primary and secondary nutrition supplies in the distal gut of endangered iberian lynx.</title>
        <authorList>
            <person name="Alcaide M."/>
            <person name="Messina E."/>
            <person name="Richter M."/>
            <person name="Bargiela R."/>
            <person name="Peplies J."/>
            <person name="Huws S.A."/>
            <person name="Newbold C.J."/>
            <person name="Golyshin P.N."/>
            <person name="Simon M.A."/>
            <person name="Lopez G."/>
            <person name="Yakimov M.M."/>
            <person name="Ferrer M."/>
        </authorList>
    </citation>
    <scope>NUCLEOTIDE SEQUENCE</scope>
</reference>
<sequence>MIELSIQCVFELRAIARNTFLFLMSKGRGISAFFRSIKKVFFFSSGVNNR</sequence>
<dbReference type="EMBL" id="AMCI01003978">
    <property type="protein sequence ID" value="EJW99058.1"/>
    <property type="molecule type" value="Genomic_DNA"/>
</dbReference>
<dbReference type="AlphaFoldDB" id="J9FX17"/>
<comment type="caution">
    <text evidence="1">The sequence shown here is derived from an EMBL/GenBank/DDBJ whole genome shotgun (WGS) entry which is preliminary data.</text>
</comment>
<proteinExistence type="predicted"/>
<evidence type="ECO:0000313" key="1">
    <source>
        <dbReference type="EMBL" id="EJW99058.1"/>
    </source>
</evidence>